<feature type="transmembrane region" description="Helical" evidence="1">
    <location>
        <begin position="45"/>
        <end position="65"/>
    </location>
</feature>
<dbReference type="GO" id="GO:0046677">
    <property type="term" value="P:response to antibiotic"/>
    <property type="evidence" value="ECO:0007669"/>
    <property type="project" value="TreeGrafter"/>
</dbReference>
<dbReference type="GO" id="GO:0005886">
    <property type="term" value="C:plasma membrane"/>
    <property type="evidence" value="ECO:0007669"/>
    <property type="project" value="TreeGrafter"/>
</dbReference>
<name>A0A1M5CF14_9BURK</name>
<keyword evidence="3" id="KW-1185">Reference proteome</keyword>
<dbReference type="STRING" id="1122156.SAMN02745117_02132"/>
<keyword evidence="1" id="KW-1133">Transmembrane helix</keyword>
<dbReference type="OrthoDB" id="8533534at2"/>
<protein>
    <submittedName>
        <fullName evidence="2">Adenosylcobinamide-phosphate synthase</fullName>
    </submittedName>
</protein>
<dbReference type="AlphaFoldDB" id="A0A1M5CF14"/>
<feature type="transmembrane region" description="Helical" evidence="1">
    <location>
        <begin position="72"/>
        <end position="92"/>
    </location>
</feature>
<accession>A0A1M5CF14</accession>
<dbReference type="PANTHER" id="PTHR38684:SF1">
    <property type="entry name" value="PROTEIN AMPE"/>
    <property type="match status" value="1"/>
</dbReference>
<keyword evidence="1" id="KW-0812">Transmembrane</keyword>
<feature type="transmembrane region" description="Helical" evidence="1">
    <location>
        <begin position="321"/>
        <end position="342"/>
    </location>
</feature>
<sequence>MTLLAILLAVLLEQARPLPQHHFVRRAMQHWLQWLRHHLDADVRVQAGLIWSLAVVLPALCSYLIHALLLHLLGWFAALVWMVFVLHATLAFRPFKHFFTRASHALETGDYARAREVLWQQMFIHHHGEAQGRRLPQQAILPLTLKTAILLLHRNFFGVLSLFALLAWLGLGPAGAILFRSAEYVWGHWDESNALHPVEDRASAALQRVCRQLWRIVNWMPAYATGLLFAAAGNFEGALAAWRGMAEADPADLDARVLAAVAGSMNMPLHRRRSMAGWGSATRWEPDVGLPDAASGAMPPTPWPNADSADPAQRVQQLANLIWRALLLWLALLLMVGMIVLVA</sequence>
<reference evidence="2 3" key="1">
    <citation type="submission" date="2016-11" db="EMBL/GenBank/DDBJ databases">
        <authorList>
            <person name="Jaros S."/>
            <person name="Januszkiewicz K."/>
            <person name="Wedrychowicz H."/>
        </authorList>
    </citation>
    <scope>NUCLEOTIDE SEQUENCE [LARGE SCALE GENOMIC DNA]</scope>
    <source>
        <strain evidence="2 3">DSM 16112</strain>
    </source>
</reference>
<evidence type="ECO:0000256" key="1">
    <source>
        <dbReference type="SAM" id="Phobius"/>
    </source>
</evidence>
<dbReference type="InterPro" id="IPR052966">
    <property type="entry name" value="Beta-lactamase_Reg"/>
</dbReference>
<evidence type="ECO:0000313" key="3">
    <source>
        <dbReference type="Proteomes" id="UP000184327"/>
    </source>
</evidence>
<dbReference type="Proteomes" id="UP000184327">
    <property type="component" value="Unassembled WGS sequence"/>
</dbReference>
<evidence type="ECO:0000313" key="2">
    <source>
        <dbReference type="EMBL" id="SHF53012.1"/>
    </source>
</evidence>
<feature type="transmembrane region" description="Helical" evidence="1">
    <location>
        <begin position="156"/>
        <end position="179"/>
    </location>
</feature>
<proteinExistence type="predicted"/>
<dbReference type="EMBL" id="FQUZ01000027">
    <property type="protein sequence ID" value="SHF53012.1"/>
    <property type="molecule type" value="Genomic_DNA"/>
</dbReference>
<keyword evidence="1" id="KW-0472">Membrane</keyword>
<dbReference type="PANTHER" id="PTHR38684">
    <property type="entry name" value="PROTEIN AMPE"/>
    <property type="match status" value="1"/>
</dbReference>
<organism evidence="2 3">
    <name type="scientific">Lampropedia hyalina DSM 16112</name>
    <dbReference type="NCBI Taxonomy" id="1122156"/>
    <lineage>
        <taxon>Bacteria</taxon>
        <taxon>Pseudomonadati</taxon>
        <taxon>Pseudomonadota</taxon>
        <taxon>Betaproteobacteria</taxon>
        <taxon>Burkholderiales</taxon>
        <taxon>Comamonadaceae</taxon>
        <taxon>Lampropedia</taxon>
    </lineage>
</organism>
<gene>
    <name evidence="2" type="ORF">SAMN02745117_02132</name>
</gene>
<dbReference type="RefSeq" id="WP_073356671.1">
    <property type="nucleotide sequence ID" value="NZ_FQUZ01000027.1"/>
</dbReference>